<sequence length="106" mass="12208">MPANRVLTMDARLKVMRKRRGRSLQSKIVQYAGLFDVDIAVIVRGRESGEYEVFQPVRDRNWPPAMADITPRILHPGQPKTDEDICLKELRRLQISAERNKVPKLG</sequence>
<reference evidence="1 2" key="1">
    <citation type="submission" date="2024-02" db="EMBL/GenBank/DDBJ databases">
        <title>First draft genome assembly of two strains of Seiridium cardinale.</title>
        <authorList>
            <person name="Emiliani G."/>
            <person name="Scali E."/>
        </authorList>
    </citation>
    <scope>NUCLEOTIDE SEQUENCE [LARGE SCALE GENOMIC DNA]</scope>
    <source>
        <strain evidence="1 2">BM-138-000479</strain>
    </source>
</reference>
<accession>A0ABR2XGU3</accession>
<name>A0ABR2XGU3_9PEZI</name>
<gene>
    <name evidence="1" type="ORF">SCAR479_10410</name>
</gene>
<dbReference type="Proteomes" id="UP001465668">
    <property type="component" value="Unassembled WGS sequence"/>
</dbReference>
<evidence type="ECO:0000313" key="1">
    <source>
        <dbReference type="EMBL" id="KAK9772900.1"/>
    </source>
</evidence>
<dbReference type="EMBL" id="JARVKM010000056">
    <property type="protein sequence ID" value="KAK9772900.1"/>
    <property type="molecule type" value="Genomic_DNA"/>
</dbReference>
<organism evidence="1 2">
    <name type="scientific">Seiridium cardinale</name>
    <dbReference type="NCBI Taxonomy" id="138064"/>
    <lineage>
        <taxon>Eukaryota</taxon>
        <taxon>Fungi</taxon>
        <taxon>Dikarya</taxon>
        <taxon>Ascomycota</taxon>
        <taxon>Pezizomycotina</taxon>
        <taxon>Sordariomycetes</taxon>
        <taxon>Xylariomycetidae</taxon>
        <taxon>Amphisphaeriales</taxon>
        <taxon>Sporocadaceae</taxon>
        <taxon>Seiridium</taxon>
    </lineage>
</organism>
<keyword evidence="2" id="KW-1185">Reference proteome</keyword>
<proteinExistence type="predicted"/>
<evidence type="ECO:0008006" key="3">
    <source>
        <dbReference type="Google" id="ProtNLM"/>
    </source>
</evidence>
<evidence type="ECO:0000313" key="2">
    <source>
        <dbReference type="Proteomes" id="UP001465668"/>
    </source>
</evidence>
<protein>
    <recommendedName>
        <fullName evidence="3">MADS-box domain-containing protein</fullName>
    </recommendedName>
</protein>
<comment type="caution">
    <text evidence="1">The sequence shown here is derived from an EMBL/GenBank/DDBJ whole genome shotgun (WGS) entry which is preliminary data.</text>
</comment>